<accession>A0A9W7ZZZ5</accession>
<feature type="region of interest" description="Disordered" evidence="13">
    <location>
        <begin position="466"/>
        <end position="534"/>
    </location>
</feature>
<evidence type="ECO:0000256" key="10">
    <source>
        <dbReference type="ARBA" id="ARBA00023204"/>
    </source>
</evidence>
<feature type="compositionally biased region" description="Polar residues" evidence="13">
    <location>
        <begin position="11"/>
        <end position="24"/>
    </location>
</feature>
<dbReference type="GO" id="GO:0048476">
    <property type="term" value="C:Holliday junction resolvase complex"/>
    <property type="evidence" value="ECO:0007669"/>
    <property type="project" value="InterPro"/>
</dbReference>
<evidence type="ECO:0000256" key="3">
    <source>
        <dbReference type="ARBA" id="ARBA00022722"/>
    </source>
</evidence>
<sequence>MGSKLDEGTDMPTSLSNDDSNNAVSDMESGYSDHDKVESPNISDHSSGTSNSPDNGILAMPTQKPTSLPCRASNSQLPLPPIPRPMVPKTDHVNHIIQRRLSSEKAHSSTRNRIVSKPNLTSSDGEASVVNLTSDSDDSIDSLPDLSNVLNDNDSQAYSIKDRGYLSGLSQESSILDEYSIINERDVLSEFDLDNETRWSALSQSHIEHQSAEKLVGTNLEGQKSHSQAITRREKDGQNKKGAQKKSKEEVMKAKKQQQLEREMLRLQKQKEKEQRRLEKEKEREIDKVNKRTVDKDLVVKDMMLYIDIRLIDPSYQCQGSIESPLEFSIEGRDIDTFDVDKYKSHPLLEQLSENEIPYRLKICPQKGSISWKRLIRAEWDPSRELFIPLSYPRWEVCPERLVTLKASEFAGYINDGSIFTFAEHITMRTGHPKKLFIVVQGLARYMQKQRMHTSRQFMNQVRDMMDSQEHEPPGSTEPPPAHEDESECSDDFSFVRNGPSKEKNKSSRRPPGNKKRQKKKSTPKTKNTGADPAITENQLEDALADLQVAYPNVYLLSPAASTSELAKIVIQTTQDVALAPGIIHRQQQLSRQLMLSIDTGQIRSGTDPKDTWIKTLSQIPRVTPLVAKSIAKVYPTLQSLYQTWCRPPQNDGLLVNIIVDRGQSIQFSKSIGAQLSKRIYQIFFGTEPEQAIGTT</sequence>
<dbReference type="GO" id="GO:0006302">
    <property type="term" value="P:double-strand break repair"/>
    <property type="evidence" value="ECO:0007669"/>
    <property type="project" value="TreeGrafter"/>
</dbReference>
<keyword evidence="4" id="KW-0479">Metal-binding</keyword>
<dbReference type="AlphaFoldDB" id="A0A9W7ZZZ5"/>
<keyword evidence="8" id="KW-0460">Magnesium</keyword>
<dbReference type="InterPro" id="IPR033310">
    <property type="entry name" value="Mms4/EME1/EME2"/>
</dbReference>
<organism evidence="14 15">
    <name type="scientific">Mycoemilia scoparia</name>
    <dbReference type="NCBI Taxonomy" id="417184"/>
    <lineage>
        <taxon>Eukaryota</taxon>
        <taxon>Fungi</taxon>
        <taxon>Fungi incertae sedis</taxon>
        <taxon>Zoopagomycota</taxon>
        <taxon>Kickxellomycotina</taxon>
        <taxon>Kickxellomycetes</taxon>
        <taxon>Kickxellales</taxon>
        <taxon>Kickxellaceae</taxon>
        <taxon>Mycoemilia</taxon>
    </lineage>
</organism>
<feature type="compositionally biased region" description="Basic residues" evidence="13">
    <location>
        <begin position="507"/>
        <end position="524"/>
    </location>
</feature>
<evidence type="ECO:0000256" key="11">
    <source>
        <dbReference type="ARBA" id="ARBA00023242"/>
    </source>
</evidence>
<comment type="caution">
    <text evidence="14">The sequence shown here is derived from an EMBL/GenBank/DDBJ whole genome shotgun (WGS) entry which is preliminary data.</text>
</comment>
<dbReference type="PANTHER" id="PTHR21077:SF5">
    <property type="entry name" value="CROSSOVER JUNCTION ENDONUCLEASE MMS4"/>
    <property type="match status" value="1"/>
</dbReference>
<evidence type="ECO:0008006" key="16">
    <source>
        <dbReference type="Google" id="ProtNLM"/>
    </source>
</evidence>
<evidence type="ECO:0000256" key="9">
    <source>
        <dbReference type="ARBA" id="ARBA00023172"/>
    </source>
</evidence>
<proteinExistence type="predicted"/>
<dbReference type="GO" id="GO:0008821">
    <property type="term" value="F:crossover junction DNA endonuclease activity"/>
    <property type="evidence" value="ECO:0007669"/>
    <property type="project" value="TreeGrafter"/>
</dbReference>
<gene>
    <name evidence="14" type="ORF">H4219_001523</name>
</gene>
<dbReference type="GO" id="GO:0003677">
    <property type="term" value="F:DNA binding"/>
    <property type="evidence" value="ECO:0007669"/>
    <property type="project" value="InterPro"/>
</dbReference>
<evidence type="ECO:0000256" key="5">
    <source>
        <dbReference type="ARBA" id="ARBA00022759"/>
    </source>
</evidence>
<dbReference type="OrthoDB" id="343092at2759"/>
<keyword evidence="15" id="KW-1185">Reference proteome</keyword>
<evidence type="ECO:0000256" key="8">
    <source>
        <dbReference type="ARBA" id="ARBA00022842"/>
    </source>
</evidence>
<dbReference type="GO" id="GO:0031573">
    <property type="term" value="P:mitotic intra-S DNA damage checkpoint signaling"/>
    <property type="evidence" value="ECO:0007669"/>
    <property type="project" value="TreeGrafter"/>
</dbReference>
<comment type="subcellular location">
    <subcellularLocation>
        <location evidence="2">Nucleus</location>
    </subcellularLocation>
</comment>
<name>A0A9W7ZZZ5_9FUNG</name>
<feature type="region of interest" description="Disordered" evidence="13">
    <location>
        <begin position="216"/>
        <end position="257"/>
    </location>
</feature>
<feature type="compositionally biased region" description="Polar residues" evidence="13">
    <location>
        <begin position="40"/>
        <end position="54"/>
    </location>
</feature>
<dbReference type="Gene3D" id="3.40.50.10130">
    <property type="match status" value="1"/>
</dbReference>
<keyword evidence="12" id="KW-0469">Meiosis</keyword>
<evidence type="ECO:0000256" key="2">
    <source>
        <dbReference type="ARBA" id="ARBA00004123"/>
    </source>
</evidence>
<dbReference type="Gene3D" id="1.10.150.670">
    <property type="entry name" value="Crossover junction endonuclease EME1, DNA-binding domain"/>
    <property type="match status" value="1"/>
</dbReference>
<reference evidence="14" key="1">
    <citation type="submission" date="2022-07" db="EMBL/GenBank/DDBJ databases">
        <title>Phylogenomic reconstructions and comparative analyses of Kickxellomycotina fungi.</title>
        <authorList>
            <person name="Reynolds N.K."/>
            <person name="Stajich J.E."/>
            <person name="Barry K."/>
            <person name="Grigoriev I.V."/>
            <person name="Crous P."/>
            <person name="Smith M.E."/>
        </authorList>
    </citation>
    <scope>NUCLEOTIDE SEQUENCE</scope>
    <source>
        <strain evidence="14">NBRC 100468</strain>
    </source>
</reference>
<keyword evidence="5" id="KW-0255">Endonuclease</keyword>
<evidence type="ECO:0000256" key="4">
    <source>
        <dbReference type="ARBA" id="ARBA00022723"/>
    </source>
</evidence>
<keyword evidence="9" id="KW-0233">DNA recombination</keyword>
<feature type="compositionally biased region" description="Basic and acidic residues" evidence="13">
    <location>
        <begin position="246"/>
        <end position="257"/>
    </location>
</feature>
<keyword evidence="7" id="KW-0378">Hydrolase</keyword>
<feature type="compositionally biased region" description="Polar residues" evidence="13">
    <location>
        <begin position="220"/>
        <end position="230"/>
    </location>
</feature>
<evidence type="ECO:0000256" key="1">
    <source>
        <dbReference type="ARBA" id="ARBA00001946"/>
    </source>
</evidence>
<protein>
    <recommendedName>
        <fullName evidence="16">ERCC4 domain-containing protein</fullName>
    </recommendedName>
</protein>
<evidence type="ECO:0000256" key="12">
    <source>
        <dbReference type="ARBA" id="ARBA00023254"/>
    </source>
</evidence>
<keyword evidence="6" id="KW-0227">DNA damage</keyword>
<dbReference type="GO" id="GO:0005634">
    <property type="term" value="C:nucleus"/>
    <property type="evidence" value="ECO:0007669"/>
    <property type="project" value="UniProtKB-SubCell"/>
</dbReference>
<dbReference type="PANTHER" id="PTHR21077">
    <property type="entry name" value="EME1 PROTEIN"/>
    <property type="match status" value="1"/>
</dbReference>
<comment type="cofactor">
    <cofactor evidence="1">
        <name>Mg(2+)</name>
        <dbReference type="ChEBI" id="CHEBI:18420"/>
    </cofactor>
</comment>
<dbReference type="Pfam" id="PF21292">
    <property type="entry name" value="EME1-MUS81_C"/>
    <property type="match status" value="1"/>
</dbReference>
<keyword evidence="3" id="KW-0540">Nuclease</keyword>
<dbReference type="GO" id="GO:0000712">
    <property type="term" value="P:resolution of meiotic recombination intermediates"/>
    <property type="evidence" value="ECO:0007669"/>
    <property type="project" value="TreeGrafter"/>
</dbReference>
<dbReference type="Proteomes" id="UP001150538">
    <property type="component" value="Unassembled WGS sequence"/>
</dbReference>
<evidence type="ECO:0000313" key="14">
    <source>
        <dbReference type="EMBL" id="KAJ1920150.1"/>
    </source>
</evidence>
<keyword evidence="10" id="KW-0234">DNA repair</keyword>
<evidence type="ECO:0000313" key="15">
    <source>
        <dbReference type="Proteomes" id="UP001150538"/>
    </source>
</evidence>
<dbReference type="InterPro" id="IPR042530">
    <property type="entry name" value="EME1/EME2_C"/>
</dbReference>
<feature type="region of interest" description="Disordered" evidence="13">
    <location>
        <begin position="1"/>
        <end position="152"/>
    </location>
</feature>
<dbReference type="GO" id="GO:0046872">
    <property type="term" value="F:metal ion binding"/>
    <property type="evidence" value="ECO:0007669"/>
    <property type="project" value="UniProtKB-KW"/>
</dbReference>
<evidence type="ECO:0000256" key="7">
    <source>
        <dbReference type="ARBA" id="ARBA00022801"/>
    </source>
</evidence>
<dbReference type="GO" id="GO:0031297">
    <property type="term" value="P:replication fork processing"/>
    <property type="evidence" value="ECO:0007669"/>
    <property type="project" value="TreeGrafter"/>
</dbReference>
<keyword evidence="11" id="KW-0539">Nucleus</keyword>
<evidence type="ECO:0000256" key="13">
    <source>
        <dbReference type="SAM" id="MobiDB-lite"/>
    </source>
</evidence>
<feature type="compositionally biased region" description="Polar residues" evidence="13">
    <location>
        <begin position="109"/>
        <end position="133"/>
    </location>
</feature>
<dbReference type="EMBL" id="JANBPU010000017">
    <property type="protein sequence ID" value="KAJ1920150.1"/>
    <property type="molecule type" value="Genomic_DNA"/>
</dbReference>
<evidence type="ECO:0000256" key="6">
    <source>
        <dbReference type="ARBA" id="ARBA00022763"/>
    </source>
</evidence>